<evidence type="ECO:0000256" key="1">
    <source>
        <dbReference type="SAM" id="Phobius"/>
    </source>
</evidence>
<dbReference type="AlphaFoldDB" id="A0AAV4TJJ6"/>
<feature type="transmembrane region" description="Helical" evidence="1">
    <location>
        <begin position="12"/>
        <end position="32"/>
    </location>
</feature>
<dbReference type="EMBL" id="BPLQ01009778">
    <property type="protein sequence ID" value="GIY46560.1"/>
    <property type="molecule type" value="Genomic_DNA"/>
</dbReference>
<accession>A0AAV4TJJ6</accession>
<dbReference type="Proteomes" id="UP001054837">
    <property type="component" value="Unassembled WGS sequence"/>
</dbReference>
<gene>
    <name evidence="2" type="ORF">CDAR_408161</name>
</gene>
<keyword evidence="1" id="KW-0472">Membrane</keyword>
<keyword evidence="3" id="KW-1185">Reference proteome</keyword>
<protein>
    <submittedName>
        <fullName evidence="2">Uncharacterized protein</fullName>
    </submittedName>
</protein>
<reference evidence="2 3" key="1">
    <citation type="submission" date="2021-06" db="EMBL/GenBank/DDBJ databases">
        <title>Caerostris darwini draft genome.</title>
        <authorList>
            <person name="Kono N."/>
            <person name="Arakawa K."/>
        </authorList>
    </citation>
    <scope>NUCLEOTIDE SEQUENCE [LARGE SCALE GENOMIC DNA]</scope>
</reference>
<keyword evidence="1" id="KW-1133">Transmembrane helix</keyword>
<organism evidence="2 3">
    <name type="scientific">Caerostris darwini</name>
    <dbReference type="NCBI Taxonomy" id="1538125"/>
    <lineage>
        <taxon>Eukaryota</taxon>
        <taxon>Metazoa</taxon>
        <taxon>Ecdysozoa</taxon>
        <taxon>Arthropoda</taxon>
        <taxon>Chelicerata</taxon>
        <taxon>Arachnida</taxon>
        <taxon>Araneae</taxon>
        <taxon>Araneomorphae</taxon>
        <taxon>Entelegynae</taxon>
        <taxon>Araneoidea</taxon>
        <taxon>Araneidae</taxon>
        <taxon>Caerostris</taxon>
    </lineage>
</organism>
<name>A0AAV4TJJ6_9ARAC</name>
<sequence length="69" mass="6876">VCQCRSLNITFYVYAVAAPLAYGAIAAPAIGYRGAHGLGYGAGVLGAGHGVGNLEAALGKLSGKKLLKD</sequence>
<keyword evidence="1" id="KW-0812">Transmembrane</keyword>
<feature type="non-terminal residue" evidence="2">
    <location>
        <position position="1"/>
    </location>
</feature>
<evidence type="ECO:0000313" key="2">
    <source>
        <dbReference type="EMBL" id="GIY46560.1"/>
    </source>
</evidence>
<proteinExistence type="predicted"/>
<comment type="caution">
    <text evidence="2">The sequence shown here is derived from an EMBL/GenBank/DDBJ whole genome shotgun (WGS) entry which is preliminary data.</text>
</comment>
<evidence type="ECO:0000313" key="3">
    <source>
        <dbReference type="Proteomes" id="UP001054837"/>
    </source>
</evidence>